<dbReference type="EMBL" id="FMUN01000003">
    <property type="protein sequence ID" value="SCY09224.1"/>
    <property type="molecule type" value="Genomic_DNA"/>
</dbReference>
<dbReference type="RefSeq" id="WP_054965913.1">
    <property type="nucleotide sequence ID" value="NZ_FMUN01000003.1"/>
</dbReference>
<evidence type="ECO:0000313" key="2">
    <source>
        <dbReference type="Proteomes" id="UP000183104"/>
    </source>
</evidence>
<dbReference type="STRING" id="381306.AN478_07020"/>
<organism evidence="1 2">
    <name type="scientific">Thiohalorhabdus denitrificans</name>
    <dbReference type="NCBI Taxonomy" id="381306"/>
    <lineage>
        <taxon>Bacteria</taxon>
        <taxon>Pseudomonadati</taxon>
        <taxon>Pseudomonadota</taxon>
        <taxon>Gammaproteobacteria</taxon>
        <taxon>Thiohalorhabdales</taxon>
        <taxon>Thiohalorhabdaceae</taxon>
        <taxon>Thiohalorhabdus</taxon>
    </lineage>
</organism>
<accession>A0A0N8PMX5</accession>
<dbReference type="SUPFAM" id="SSF53098">
    <property type="entry name" value="Ribonuclease H-like"/>
    <property type="match status" value="1"/>
</dbReference>
<evidence type="ECO:0008006" key="3">
    <source>
        <dbReference type="Google" id="ProtNLM"/>
    </source>
</evidence>
<reference evidence="2" key="1">
    <citation type="submission" date="2016-10" db="EMBL/GenBank/DDBJ databases">
        <authorList>
            <person name="Varghese N."/>
        </authorList>
    </citation>
    <scope>NUCLEOTIDE SEQUENCE [LARGE SCALE GENOMIC DNA]</scope>
    <source>
        <strain evidence="2">HL 19</strain>
    </source>
</reference>
<dbReference type="AlphaFoldDB" id="A0A0N8PMX5"/>
<dbReference type="InterPro" id="IPR012337">
    <property type="entry name" value="RNaseH-like_sf"/>
</dbReference>
<dbReference type="GO" id="GO:0003676">
    <property type="term" value="F:nucleic acid binding"/>
    <property type="evidence" value="ECO:0007669"/>
    <property type="project" value="InterPro"/>
</dbReference>
<dbReference type="InterPro" id="IPR036397">
    <property type="entry name" value="RNaseH_sf"/>
</dbReference>
<dbReference type="Proteomes" id="UP000183104">
    <property type="component" value="Unassembled WGS sequence"/>
</dbReference>
<name>A0A0N8PMX5_9GAMM</name>
<dbReference type="Gene3D" id="3.30.420.10">
    <property type="entry name" value="Ribonuclease H-like superfamily/Ribonuclease H"/>
    <property type="match status" value="1"/>
</dbReference>
<gene>
    <name evidence="1" type="ORF">SAMN05661077_1164</name>
</gene>
<dbReference type="OrthoDB" id="5705783at2"/>
<protein>
    <recommendedName>
        <fullName evidence="3">Exonuclease</fullName>
    </recommendedName>
</protein>
<evidence type="ECO:0000313" key="1">
    <source>
        <dbReference type="EMBL" id="SCY09224.1"/>
    </source>
</evidence>
<proteinExistence type="predicted"/>
<keyword evidence="2" id="KW-1185">Reference proteome</keyword>
<sequence length="171" mass="19135">MPIFLDFEASGLGPASYPLEVAWGDTQTGAVEAHLIDPTPIPEWDDPIDTTAWMMHGLSRDYLAAHGEPPDRVARRMNEALAGRTAYCTAIHYDGMWLGELFADPEWEPAFGLQDVDRLWEGLLAGGPAERIEQADAAAWKRMQAEGWQPHRAEADVRHLMTMYRILALGY</sequence>